<dbReference type="EMBL" id="JAQQWM010000009">
    <property type="protein sequence ID" value="KAK8047880.1"/>
    <property type="molecule type" value="Genomic_DNA"/>
</dbReference>
<dbReference type="Proteomes" id="UP001446871">
    <property type="component" value="Unassembled WGS sequence"/>
</dbReference>
<evidence type="ECO:0000313" key="1">
    <source>
        <dbReference type="EMBL" id="KAK8047880.1"/>
    </source>
</evidence>
<sequence>MITQPSLGISVVSSSSATTAQGQASIPGFIRIPRELRDRIYSCSVTVDQHFDYKGFGRHNGFKPQDMAITCNTSSTQPGKTCIFAYHPLTYGHFITDLIDYMKHAYETVQVFPSASLSGSTFKKLAEPLDMLRDMSDVNPHDSNGSGIVMTLSFIYDFPGFSPGELIQIKRCFQHQGQNAELNSRFSNAMCHYWLEELFHSDNGHDKGTEGSNSLIYIGAESAIGFSRSVHKHIVKLSKSTPYTDIIRLDRPSIITKSIQAIKRAFRYPGLTDSQRRAAHLYRSLALFHHGQLMDHLSHVEWSTTYEPHGQRIFYHDILGLDCRGYYIGGHIFYYLAAKDLFYAQQVDPLYDLLQSLDADDRVICRKIQQRPGPQAFPVAEYAVPLLGTWRGDPRLWRDLSGSDSLLIKLFRQRCNELADGDTVDNEELKRQDTALGITWQHSDWGSLLLDP</sequence>
<organism evidence="1 2">
    <name type="scientific">Apiospora saccharicola</name>
    <dbReference type="NCBI Taxonomy" id="335842"/>
    <lineage>
        <taxon>Eukaryota</taxon>
        <taxon>Fungi</taxon>
        <taxon>Dikarya</taxon>
        <taxon>Ascomycota</taxon>
        <taxon>Pezizomycotina</taxon>
        <taxon>Sordariomycetes</taxon>
        <taxon>Xylariomycetidae</taxon>
        <taxon>Amphisphaeriales</taxon>
        <taxon>Apiosporaceae</taxon>
        <taxon>Apiospora</taxon>
    </lineage>
</organism>
<keyword evidence="2" id="KW-1185">Reference proteome</keyword>
<proteinExistence type="predicted"/>
<reference evidence="1 2" key="1">
    <citation type="submission" date="2023-01" db="EMBL/GenBank/DDBJ databases">
        <title>Analysis of 21 Apiospora genomes using comparative genomics revels a genus with tremendous synthesis potential of carbohydrate active enzymes and secondary metabolites.</title>
        <authorList>
            <person name="Sorensen T."/>
        </authorList>
    </citation>
    <scope>NUCLEOTIDE SEQUENCE [LARGE SCALE GENOMIC DNA]</scope>
    <source>
        <strain evidence="1 2">CBS 83171</strain>
    </source>
</reference>
<evidence type="ECO:0000313" key="2">
    <source>
        <dbReference type="Proteomes" id="UP001446871"/>
    </source>
</evidence>
<gene>
    <name evidence="1" type="ORF">PG996_015944</name>
</gene>
<protein>
    <submittedName>
        <fullName evidence="1">Uncharacterized protein</fullName>
    </submittedName>
</protein>
<comment type="caution">
    <text evidence="1">The sequence shown here is derived from an EMBL/GenBank/DDBJ whole genome shotgun (WGS) entry which is preliminary data.</text>
</comment>
<name>A0ABR1TMK4_9PEZI</name>
<accession>A0ABR1TMK4</accession>